<organism evidence="1 2">
    <name type="scientific">Rubroshorea leprosula</name>
    <dbReference type="NCBI Taxonomy" id="152421"/>
    <lineage>
        <taxon>Eukaryota</taxon>
        <taxon>Viridiplantae</taxon>
        <taxon>Streptophyta</taxon>
        <taxon>Embryophyta</taxon>
        <taxon>Tracheophyta</taxon>
        <taxon>Spermatophyta</taxon>
        <taxon>Magnoliopsida</taxon>
        <taxon>eudicotyledons</taxon>
        <taxon>Gunneridae</taxon>
        <taxon>Pentapetalae</taxon>
        <taxon>rosids</taxon>
        <taxon>malvids</taxon>
        <taxon>Malvales</taxon>
        <taxon>Dipterocarpaceae</taxon>
        <taxon>Rubroshorea</taxon>
    </lineage>
</organism>
<accession>A0AAV5K3K4</accession>
<sequence>MPAPLCKVQTFHFSFIEHMFQFVNSVSFLGLDGPGQKQKNEKKRLDIAIPDNKKLRVILCIDPCM</sequence>
<dbReference type="AlphaFoldDB" id="A0AAV5K3K4"/>
<reference evidence="1 2" key="1">
    <citation type="journal article" date="2021" name="Commun. Biol.">
        <title>The genome of Shorea leprosula (Dipterocarpaceae) highlights the ecological relevance of drought in aseasonal tropical rainforests.</title>
        <authorList>
            <person name="Ng K.K.S."/>
            <person name="Kobayashi M.J."/>
            <person name="Fawcett J.A."/>
            <person name="Hatakeyama M."/>
            <person name="Paape T."/>
            <person name="Ng C.H."/>
            <person name="Ang C.C."/>
            <person name="Tnah L.H."/>
            <person name="Lee C.T."/>
            <person name="Nishiyama T."/>
            <person name="Sese J."/>
            <person name="O'Brien M.J."/>
            <person name="Copetti D."/>
            <person name="Mohd Noor M.I."/>
            <person name="Ong R.C."/>
            <person name="Putra M."/>
            <person name="Sireger I.Z."/>
            <person name="Indrioko S."/>
            <person name="Kosugi Y."/>
            <person name="Izuno A."/>
            <person name="Isagi Y."/>
            <person name="Lee S.L."/>
            <person name="Shimizu K.K."/>
        </authorList>
    </citation>
    <scope>NUCLEOTIDE SEQUENCE [LARGE SCALE GENOMIC DNA]</scope>
    <source>
        <strain evidence="1">214</strain>
    </source>
</reference>
<name>A0AAV5K3K4_9ROSI</name>
<comment type="caution">
    <text evidence="1">The sequence shown here is derived from an EMBL/GenBank/DDBJ whole genome shotgun (WGS) entry which is preliminary data.</text>
</comment>
<gene>
    <name evidence="1" type="ORF">SLEP1_g28612</name>
</gene>
<keyword evidence="2" id="KW-1185">Reference proteome</keyword>
<protein>
    <submittedName>
        <fullName evidence="1">Uncharacterized protein</fullName>
    </submittedName>
</protein>
<dbReference type="Proteomes" id="UP001054252">
    <property type="component" value="Unassembled WGS sequence"/>
</dbReference>
<proteinExistence type="predicted"/>
<evidence type="ECO:0000313" key="2">
    <source>
        <dbReference type="Proteomes" id="UP001054252"/>
    </source>
</evidence>
<dbReference type="EMBL" id="BPVZ01000049">
    <property type="protein sequence ID" value="GKV18194.1"/>
    <property type="molecule type" value="Genomic_DNA"/>
</dbReference>
<evidence type="ECO:0000313" key="1">
    <source>
        <dbReference type="EMBL" id="GKV18194.1"/>
    </source>
</evidence>